<dbReference type="Proteomes" id="UP000596427">
    <property type="component" value="Chromosome"/>
</dbReference>
<feature type="compositionally biased region" description="Pro residues" evidence="1">
    <location>
        <begin position="197"/>
        <end position="206"/>
    </location>
</feature>
<dbReference type="RefSeq" id="WP_203195850.1">
    <property type="nucleotide sequence ID" value="NZ_CP063362.1"/>
</dbReference>
<dbReference type="AlphaFoldDB" id="A0A974SL50"/>
<sequence length="236" mass="26235">MIESTTLRLLRLTLTKDFLLSLEDALRAEAMKAHGVVRDHSGLKDRRRARGAEGQLRFRMMEERFEEICQEYGGQLLDGGIVPDTDLKVFQPFFRFVTGSQGFIFGLAAIPEPNALPPKNKSRLAGVRVNYHLQPGLFDTGAPKDGDIFVLLLVARDRDRAGFIDEMAIGIIDARYQSFVLYEPLGRFMSGQDDKPAPPAPPPEPPTSGVILKKGVAPYVPPELPEDDEKKDTGTR</sequence>
<keyword evidence="3" id="KW-1185">Reference proteome</keyword>
<evidence type="ECO:0000313" key="2">
    <source>
        <dbReference type="EMBL" id="QRG08934.1"/>
    </source>
</evidence>
<name>A0A974SL50_9HYPH</name>
<reference evidence="2 3" key="1">
    <citation type="submission" date="2020-10" db="EMBL/GenBank/DDBJ databases">
        <title>Degradation of 1,4-Dioxane by Xanthobacter sp. YN2, via a Novel Group-2 Soluble Di-Iron Monooxygenase.</title>
        <authorList>
            <person name="Ma F."/>
            <person name="Wang Y."/>
            <person name="Yang J."/>
            <person name="Guo H."/>
            <person name="Su D."/>
            <person name="Yu L."/>
        </authorList>
    </citation>
    <scope>NUCLEOTIDE SEQUENCE [LARGE SCALE GENOMIC DNA]</scope>
    <source>
        <strain evidence="2 3">YN2</strain>
    </source>
</reference>
<proteinExistence type="predicted"/>
<protein>
    <submittedName>
        <fullName evidence="2">Uncharacterized protein</fullName>
    </submittedName>
</protein>
<feature type="region of interest" description="Disordered" evidence="1">
    <location>
        <begin position="190"/>
        <end position="236"/>
    </location>
</feature>
<dbReference type="KEGG" id="xdi:EZH22_12045"/>
<accession>A0A974SL50</accession>
<evidence type="ECO:0000313" key="3">
    <source>
        <dbReference type="Proteomes" id="UP000596427"/>
    </source>
</evidence>
<dbReference type="EMBL" id="CP063362">
    <property type="protein sequence ID" value="QRG08934.1"/>
    <property type="molecule type" value="Genomic_DNA"/>
</dbReference>
<organism evidence="2 3">
    <name type="scientific">Xanthobacter dioxanivorans</name>
    <dbReference type="NCBI Taxonomy" id="2528964"/>
    <lineage>
        <taxon>Bacteria</taxon>
        <taxon>Pseudomonadati</taxon>
        <taxon>Pseudomonadota</taxon>
        <taxon>Alphaproteobacteria</taxon>
        <taxon>Hyphomicrobiales</taxon>
        <taxon>Xanthobacteraceae</taxon>
        <taxon>Xanthobacter</taxon>
    </lineage>
</organism>
<gene>
    <name evidence="2" type="ORF">EZH22_12045</name>
</gene>
<evidence type="ECO:0000256" key="1">
    <source>
        <dbReference type="SAM" id="MobiDB-lite"/>
    </source>
</evidence>